<proteinExistence type="predicted"/>
<dbReference type="EMBL" id="CP000234">
    <property type="protein sequence ID" value="ABE00650.1"/>
    <property type="molecule type" value="Genomic_DNA"/>
</dbReference>
<dbReference type="PATRIC" id="fig|362948.14.peg.1968"/>
<dbReference type="AlphaFoldDB" id="Q1WR48"/>
<accession>Q1WR48</accession>
<evidence type="ECO:0000313" key="1">
    <source>
        <dbReference type="EMBL" id="ABE00650.1"/>
    </source>
</evidence>
<gene>
    <name evidence="1" type="ordered locus">LSL_1844</name>
</gene>
<organism evidence="1 2">
    <name type="scientific">Ligilactobacillus salivarius (strain UCC118)</name>
    <name type="common">Lactobacillus salivarius</name>
    <dbReference type="NCBI Taxonomy" id="362948"/>
    <lineage>
        <taxon>Bacteria</taxon>
        <taxon>Bacillati</taxon>
        <taxon>Bacillota</taxon>
        <taxon>Bacilli</taxon>
        <taxon>Lactobacillales</taxon>
        <taxon>Lactobacillaceae</taxon>
        <taxon>Ligilactobacillus</taxon>
    </lineage>
</organism>
<keyword evidence="2" id="KW-1185">Reference proteome</keyword>
<dbReference type="Proteomes" id="UP000006559">
    <property type="component" value="Plasmid pMP118"/>
</dbReference>
<reference evidence="1 2" key="1">
    <citation type="journal article" date="2006" name="Proc. Natl. Acad. Sci. U.S.A.">
        <title>Multireplicon genome architecture of Lactobacillus salivarius.</title>
        <authorList>
            <person name="Claesson M.J."/>
            <person name="Li Y."/>
            <person name="Leahy S."/>
            <person name="Canchaya C."/>
            <person name="van Pijkeren J.P."/>
            <person name="Cerdeno-Tarraga A.M."/>
            <person name="Parkhill J."/>
            <person name="Flynn S."/>
            <person name="O'Sullivan G.C."/>
            <person name="Collins J.K."/>
            <person name="Higgins D."/>
            <person name="Shanahan F."/>
            <person name="Fitzgerald G.F."/>
            <person name="van Sinderen D."/>
            <person name="O'Toole P.W."/>
        </authorList>
    </citation>
    <scope>NUCLEOTIDE SEQUENCE [LARGE SCALE GENOMIC DNA]</scope>
    <source>
        <strain evidence="1 2">UCC118</strain>
    </source>
</reference>
<geneLocation type="plasmid" evidence="1 2">
    <name>pMP118</name>
</geneLocation>
<dbReference type="RefSeq" id="WP_011476625.1">
    <property type="nucleotide sequence ID" value="NC_007930.1"/>
</dbReference>
<protein>
    <submittedName>
        <fullName evidence="1">Uncharacterized protein</fullName>
    </submittedName>
</protein>
<name>Q1WR48_LIGS1</name>
<dbReference type="KEGG" id="lsl:LSL_1844"/>
<dbReference type="HOGENOM" id="CLU_1967775_0_0_9"/>
<sequence>MDLIANAKLFIAQYHFLYKRGKVRYNLNQKTETFLREINMTAKAMSAYIYENLKPELYYQGPSKHHKLIDFQVMVFELPYENKKLYVKLAIGEEPISNNETDGIVIYMSFHPEEAEMNLPLQEGDNK</sequence>
<evidence type="ECO:0000313" key="2">
    <source>
        <dbReference type="Proteomes" id="UP000006559"/>
    </source>
</evidence>
<keyword evidence="1" id="KW-0614">Plasmid</keyword>